<name>A0ABY4M8K5_9ACTN</name>
<accession>A0ABY4M8K5</accession>
<gene>
    <name evidence="2" type="ORF">K9S39_21580</name>
</gene>
<dbReference type="RefSeq" id="WP_248864999.1">
    <property type="nucleotide sequence ID" value="NZ_CP086322.1"/>
</dbReference>
<dbReference type="Pfam" id="PF01381">
    <property type="entry name" value="HTH_3"/>
    <property type="match status" value="1"/>
</dbReference>
<dbReference type="InterPro" id="IPR010982">
    <property type="entry name" value="Lambda_DNA-bd_dom_sf"/>
</dbReference>
<dbReference type="Proteomes" id="UP000830115">
    <property type="component" value="Chromosome"/>
</dbReference>
<keyword evidence="3" id="KW-1185">Reference proteome</keyword>
<dbReference type="InterPro" id="IPR001387">
    <property type="entry name" value="Cro/C1-type_HTH"/>
</dbReference>
<dbReference type="EMBL" id="CP086322">
    <property type="protein sequence ID" value="UQA94119.1"/>
    <property type="molecule type" value="Genomic_DNA"/>
</dbReference>
<protein>
    <submittedName>
        <fullName evidence="2">Helix-turn-helix domain-containing protein</fullName>
    </submittedName>
</protein>
<dbReference type="PROSITE" id="PS50943">
    <property type="entry name" value="HTH_CROC1"/>
    <property type="match status" value="1"/>
</dbReference>
<dbReference type="CDD" id="cd00093">
    <property type="entry name" value="HTH_XRE"/>
    <property type="match status" value="1"/>
</dbReference>
<dbReference type="SUPFAM" id="SSF47413">
    <property type="entry name" value="lambda repressor-like DNA-binding domains"/>
    <property type="match status" value="1"/>
</dbReference>
<sequence>MAENARFSSTGKLASRLNHLFATVHPRNRGPYSNEEVARAIREQGGDISKAYLAYLRNGTRSNPTMHHLEALAVFFGVKPAYFFDDEVAEEVDSMLLRLVALREAGIQLSEWEALRDAGITKIAARANGLSPKGLVAAAEILDQLRALEGLPLEREANDS</sequence>
<dbReference type="Gene3D" id="1.10.260.40">
    <property type="entry name" value="lambda repressor-like DNA-binding domains"/>
    <property type="match status" value="1"/>
</dbReference>
<reference evidence="2" key="1">
    <citation type="submission" date="2021-10" db="EMBL/GenBank/DDBJ databases">
        <title>Streptomyces nigrumlapis sp.nov.,an antimicrobial producing actinobacterium isolated from Black Gobi rocks.</title>
        <authorList>
            <person name="Wen Y."/>
            <person name="Zhang W."/>
            <person name="Liu X.G."/>
        </authorList>
    </citation>
    <scope>NUCLEOTIDE SEQUENCE</scope>
    <source>
        <strain evidence="2">ST13-2-2</strain>
    </source>
</reference>
<organism evidence="2 3">
    <name type="scientific">Streptomyces halobius</name>
    <dbReference type="NCBI Taxonomy" id="2879846"/>
    <lineage>
        <taxon>Bacteria</taxon>
        <taxon>Bacillati</taxon>
        <taxon>Actinomycetota</taxon>
        <taxon>Actinomycetes</taxon>
        <taxon>Kitasatosporales</taxon>
        <taxon>Streptomycetaceae</taxon>
        <taxon>Streptomyces</taxon>
    </lineage>
</organism>
<feature type="domain" description="HTH cro/C1-type" evidence="1">
    <location>
        <begin position="47"/>
        <end position="83"/>
    </location>
</feature>
<evidence type="ECO:0000313" key="3">
    <source>
        <dbReference type="Proteomes" id="UP000830115"/>
    </source>
</evidence>
<evidence type="ECO:0000259" key="1">
    <source>
        <dbReference type="PROSITE" id="PS50943"/>
    </source>
</evidence>
<proteinExistence type="predicted"/>
<evidence type="ECO:0000313" key="2">
    <source>
        <dbReference type="EMBL" id="UQA94119.1"/>
    </source>
</evidence>